<dbReference type="InterPro" id="IPR029062">
    <property type="entry name" value="Class_I_gatase-like"/>
</dbReference>
<evidence type="ECO:0000256" key="1">
    <source>
        <dbReference type="ARBA" id="ARBA00008542"/>
    </source>
</evidence>
<dbReference type="EMBL" id="BAABLX010000076">
    <property type="protein sequence ID" value="GAA4958243.1"/>
    <property type="molecule type" value="Genomic_DNA"/>
</dbReference>
<accession>A0AAV3U8Q3</accession>
<keyword evidence="4" id="KW-1185">Reference proteome</keyword>
<feature type="domain" description="DJ-1/PfpI" evidence="2">
    <location>
        <begin position="7"/>
        <end position="174"/>
    </location>
</feature>
<dbReference type="NCBIfam" id="TIGR01382">
    <property type="entry name" value="PfpI"/>
    <property type="match status" value="1"/>
</dbReference>
<evidence type="ECO:0000313" key="3">
    <source>
        <dbReference type="EMBL" id="GAA4958243.1"/>
    </source>
</evidence>
<dbReference type="InterPro" id="IPR002818">
    <property type="entry name" value="DJ-1/PfpI"/>
</dbReference>
<keyword evidence="3" id="KW-0315">Glutamine amidotransferase</keyword>
<dbReference type="AlphaFoldDB" id="A0AAV3U8Q3"/>
<evidence type="ECO:0000313" key="4">
    <source>
        <dbReference type="Proteomes" id="UP001409585"/>
    </source>
</evidence>
<proteinExistence type="inferred from homology"/>
<dbReference type="Gene3D" id="3.40.50.880">
    <property type="match status" value="1"/>
</dbReference>
<dbReference type="PANTHER" id="PTHR42733">
    <property type="entry name" value="DJ-1 PROTEIN"/>
    <property type="match status" value="1"/>
</dbReference>
<name>A0AAV3U8Q3_9ALTE</name>
<dbReference type="CDD" id="cd03134">
    <property type="entry name" value="GATase1_PfpI_like"/>
    <property type="match status" value="1"/>
</dbReference>
<dbReference type="PROSITE" id="PS51276">
    <property type="entry name" value="PEPTIDASE_C56_PFPI"/>
    <property type="match status" value="1"/>
</dbReference>
<dbReference type="RefSeq" id="WP_345427297.1">
    <property type="nucleotide sequence ID" value="NZ_AP031496.1"/>
</dbReference>
<dbReference type="Pfam" id="PF01965">
    <property type="entry name" value="DJ-1_PfpI"/>
    <property type="match status" value="1"/>
</dbReference>
<comment type="caution">
    <text evidence="3">The sequence shown here is derived from an EMBL/GenBank/DDBJ whole genome shotgun (WGS) entry which is preliminary data.</text>
</comment>
<evidence type="ECO:0000259" key="2">
    <source>
        <dbReference type="Pfam" id="PF01965"/>
    </source>
</evidence>
<gene>
    <name evidence="3" type="ORF">GCM10025791_43560</name>
</gene>
<organism evidence="3 4">
    <name type="scientific">Halioxenophilus aromaticivorans</name>
    <dbReference type="NCBI Taxonomy" id="1306992"/>
    <lineage>
        <taxon>Bacteria</taxon>
        <taxon>Pseudomonadati</taxon>
        <taxon>Pseudomonadota</taxon>
        <taxon>Gammaproteobacteria</taxon>
        <taxon>Alteromonadales</taxon>
        <taxon>Alteromonadaceae</taxon>
        <taxon>Halioxenophilus</taxon>
    </lineage>
</organism>
<dbReference type="Proteomes" id="UP001409585">
    <property type="component" value="Unassembled WGS sequence"/>
</dbReference>
<dbReference type="SUPFAM" id="SSF52317">
    <property type="entry name" value="Class I glutamine amidotransferase-like"/>
    <property type="match status" value="1"/>
</dbReference>
<dbReference type="InterPro" id="IPR006286">
    <property type="entry name" value="C56_PfpI-like"/>
</dbReference>
<comment type="similarity">
    <text evidence="1">Belongs to the peptidase C56 family.</text>
</comment>
<dbReference type="PANTHER" id="PTHR42733:SF12">
    <property type="entry name" value="PROTEINASE"/>
    <property type="match status" value="1"/>
</dbReference>
<protein>
    <submittedName>
        <fullName evidence="3">Type 1 glutamine amidotransferase domain-containing protein</fullName>
    </submittedName>
</protein>
<sequence length="186" mass="20329">MNDLMGRKIAVLATDGFEQCELEEPIQAFQTHGAETVIISLKDDDIQGFNHQSPADMFHVDETVATARADEYDALLLPGGVHNPDSLRANPEAVKFVQSFFSQQKPVAAICHGPWMLVEADVVKGRTLTSFNSVKTDIINAGGNWVDEPVVVDGGLITSRTPDDLDAFCRAIIDEILSAKQLRYTA</sequence>
<reference evidence="4" key="1">
    <citation type="journal article" date="2019" name="Int. J. Syst. Evol. Microbiol.">
        <title>The Global Catalogue of Microorganisms (GCM) 10K type strain sequencing project: providing services to taxonomists for standard genome sequencing and annotation.</title>
        <authorList>
            <consortium name="The Broad Institute Genomics Platform"/>
            <consortium name="The Broad Institute Genome Sequencing Center for Infectious Disease"/>
            <person name="Wu L."/>
            <person name="Ma J."/>
        </authorList>
    </citation>
    <scope>NUCLEOTIDE SEQUENCE [LARGE SCALE GENOMIC DNA]</scope>
    <source>
        <strain evidence="4">JCM 19134</strain>
    </source>
</reference>